<organism evidence="2">
    <name type="scientific">Campylobacter jejuni</name>
    <dbReference type="NCBI Taxonomy" id="197"/>
    <lineage>
        <taxon>Bacteria</taxon>
        <taxon>Pseudomonadati</taxon>
        <taxon>Campylobacterota</taxon>
        <taxon>Epsilonproteobacteria</taxon>
        <taxon>Campylobacterales</taxon>
        <taxon>Campylobacteraceae</taxon>
        <taxon>Campylobacter</taxon>
    </lineage>
</organism>
<name>A0A1E7P721_CAMJU</name>
<gene>
    <name evidence="1" type="ORF">MTVDSCj07_a0039</name>
    <name evidence="2" type="ORF">MTVDSCj16_a0037</name>
</gene>
<protein>
    <submittedName>
        <fullName evidence="2">Uncharacterized protein</fullName>
    </submittedName>
</protein>
<dbReference type="PATRIC" id="fig|197.5231.peg.565"/>
<proteinExistence type="predicted"/>
<dbReference type="EMBL" id="CP017419">
    <property type="protein sequence ID" value="AOV09509.1"/>
    <property type="molecule type" value="Genomic_DNA"/>
</dbReference>
<evidence type="ECO:0000313" key="1">
    <source>
        <dbReference type="EMBL" id="AOV09334.1"/>
    </source>
</evidence>
<dbReference type="AlphaFoldDB" id="A0A1E7P721"/>
<evidence type="ECO:0000313" key="2">
    <source>
        <dbReference type="EMBL" id="AOV09509.1"/>
    </source>
</evidence>
<reference evidence="2" key="2">
    <citation type="submission" date="2016-09" db="EMBL/GenBank/DDBJ databases">
        <title>Complete genome of Campylobacter jejuni subsp. jejuni str.MTVDSCj16, Isolated from a Naturally Colonized Farm-Raised Chicken.</title>
        <authorList>
            <person name="Taveirne M.E."/>
            <person name="Parker C.T."/>
            <person name="Huynh S."/>
            <person name="DiRita V.J."/>
        </authorList>
    </citation>
    <scope>NUCLEOTIDE SEQUENCE</scope>
    <source>
        <strain evidence="2">MTVDSCj16</strain>
        <plasmid evidence="2">pMTVDSCj16-1</plasmid>
    </source>
</reference>
<keyword evidence="2" id="KW-0614">Plasmid</keyword>
<accession>A0A1E7P721</accession>
<reference evidence="1" key="1">
    <citation type="submission" date="2016-09" db="EMBL/GenBank/DDBJ databases">
        <title>Complete genome of Campylobacter jejuni subsp. jejuni str. MTVDSCj07, Isolated from a Naturally Colonized Farm-Raised Chicken.</title>
        <authorList>
            <person name="Taveirne M.E."/>
            <person name="Parker C.T."/>
            <person name="Huynh S."/>
            <person name="DiRita V.J."/>
        </authorList>
    </citation>
    <scope>NUCLEOTIDE SEQUENCE</scope>
    <source>
        <strain evidence="1">MTVDSCj07</strain>
        <plasmid evidence="1">pMTVDSCj07-1</plasmid>
    </source>
</reference>
<dbReference type="EMBL" id="CP017416">
    <property type="protein sequence ID" value="AOV09334.1"/>
    <property type="molecule type" value="Genomic_DNA"/>
</dbReference>
<geneLocation type="plasmid" evidence="1">
    <name>pMTVDSCj07-1</name>
</geneLocation>
<sequence>MKVNYIELEKKEGQIGNIPYIIIKVEYPNLKKLQENDLLMANDKGQWLCGFIGLKENQKVDFKELDNGYIAPQYLYLNSKDQKEIDLFSNNLEITKVLQFDLNHSWNKTEKNTQLDEEECLKIIKNTIEYINNFNKNISKQEFEELSKEENTHKTHKLIERLMMQEEGTSGLIEKDLKEIKKDKSYFFDKMSSFAKNQTIEKSRTKEDYSINN</sequence>
<geneLocation type="plasmid" evidence="2">
    <name>pMTVDSCj16-1</name>
</geneLocation>
<dbReference type="RefSeq" id="WP_002779643.1">
    <property type="nucleotide sequence ID" value="NZ_CP017416.1"/>
</dbReference>